<feature type="transmembrane region" description="Helical" evidence="2">
    <location>
        <begin position="191"/>
        <end position="211"/>
    </location>
</feature>
<dbReference type="InterPro" id="IPR010380">
    <property type="entry name" value="DUF975"/>
</dbReference>
<evidence type="ECO:0000313" key="5">
    <source>
        <dbReference type="Proteomes" id="UP000644441"/>
    </source>
</evidence>
<keyword evidence="5" id="KW-1185">Reference proteome</keyword>
<dbReference type="InterPro" id="IPR057169">
    <property type="entry name" value="DUF7847"/>
</dbReference>
<accession>A0ABS0ACS1</accession>
<keyword evidence="2" id="KW-0812">Transmembrane</keyword>
<evidence type="ECO:0000256" key="2">
    <source>
        <dbReference type="SAM" id="Phobius"/>
    </source>
</evidence>
<protein>
    <recommendedName>
        <fullName evidence="3">DUF7847 domain-containing protein</fullName>
    </recommendedName>
</protein>
<feature type="region of interest" description="Disordered" evidence="1">
    <location>
        <begin position="1"/>
        <end position="26"/>
    </location>
</feature>
<feature type="transmembrane region" description="Helical" evidence="2">
    <location>
        <begin position="218"/>
        <end position="251"/>
    </location>
</feature>
<dbReference type="RefSeq" id="WP_194855055.1">
    <property type="nucleotide sequence ID" value="NZ_ARXR01000003.1"/>
</dbReference>
<feature type="domain" description="DUF7847" evidence="3">
    <location>
        <begin position="57"/>
        <end position="247"/>
    </location>
</feature>
<keyword evidence="2" id="KW-0472">Membrane</keyword>
<evidence type="ECO:0000259" key="3">
    <source>
        <dbReference type="Pfam" id="PF25231"/>
    </source>
</evidence>
<feature type="compositionally biased region" description="Polar residues" evidence="1">
    <location>
        <begin position="10"/>
        <end position="21"/>
    </location>
</feature>
<proteinExistence type="predicted"/>
<dbReference type="Pfam" id="PF25231">
    <property type="entry name" value="DUF7847"/>
    <property type="match status" value="1"/>
</dbReference>
<comment type="caution">
    <text evidence="4">The sequence shown here is derived from an EMBL/GenBank/DDBJ whole genome shotgun (WGS) entry which is preliminary data.</text>
</comment>
<feature type="transmembrane region" description="Helical" evidence="2">
    <location>
        <begin position="119"/>
        <end position="143"/>
    </location>
</feature>
<feature type="transmembrane region" description="Helical" evidence="2">
    <location>
        <begin position="51"/>
        <end position="74"/>
    </location>
</feature>
<feature type="transmembrane region" description="Helical" evidence="2">
    <location>
        <begin position="164"/>
        <end position="185"/>
    </location>
</feature>
<feature type="transmembrane region" description="Helical" evidence="2">
    <location>
        <begin position="81"/>
        <end position="99"/>
    </location>
</feature>
<dbReference type="PANTHER" id="PTHR40076">
    <property type="entry name" value="MEMBRANE PROTEIN-RELATED"/>
    <property type="match status" value="1"/>
</dbReference>
<dbReference type="InterPro" id="IPR047798">
    <property type="entry name" value="BPSS1780-like"/>
</dbReference>
<name>A0ABS0ACS1_9GAMM</name>
<evidence type="ECO:0000313" key="4">
    <source>
        <dbReference type="EMBL" id="MBF5051929.1"/>
    </source>
</evidence>
<dbReference type="EMBL" id="ARXR01000003">
    <property type="protein sequence ID" value="MBF5051929.1"/>
    <property type="molecule type" value="Genomic_DNA"/>
</dbReference>
<gene>
    <name evidence="4" type="ORF">ISO4_00531</name>
</gene>
<dbReference type="NCBIfam" id="NF041043">
    <property type="entry name" value="BPSS1780_fam"/>
    <property type="match status" value="1"/>
</dbReference>
<evidence type="ECO:0000256" key="1">
    <source>
        <dbReference type="SAM" id="MobiDB-lite"/>
    </source>
</evidence>
<dbReference type="Proteomes" id="UP000644441">
    <property type="component" value="Unassembled WGS sequence"/>
</dbReference>
<reference evidence="4 5" key="1">
    <citation type="submission" date="2012-09" db="EMBL/GenBank/DDBJ databases">
        <title>Genome Sequence of alkane-degrading Bacterium Alcanivorax venustensis ISO4.</title>
        <authorList>
            <person name="Lai Q."/>
            <person name="Shao Z."/>
        </authorList>
    </citation>
    <scope>NUCLEOTIDE SEQUENCE [LARGE SCALE GENOMIC DNA]</scope>
    <source>
        <strain evidence="4 5">ISO4</strain>
    </source>
</reference>
<keyword evidence="2" id="KW-1133">Transmembrane helix</keyword>
<sequence>MTEVNPYQGPETNVTSPQGEGTFTLGGPHKVTVGQALGWLGEGMRMLSGHWGVVIGALVLVMVITMGLQLIPFLGPLAQPFITTLLYAGLVKLFHRIATDGRSDFGDLFAGFSERTGPLLLLALVQIGVYLGALLVVGGLMAISLGGSMSLQSMDPQAMSSGMGVMMAIMLPLFLIVFTLVMFLFYFAVPLIMLGGMGLGGAMGVSFRACMKNLLPMIVYGIVVMLIIMVAALPLLLGLLFVMPILAGAYYVSFRQVLTNPADGAEHGPE</sequence>
<dbReference type="PANTHER" id="PTHR40076:SF1">
    <property type="entry name" value="MEMBRANE PROTEIN"/>
    <property type="match status" value="1"/>
</dbReference>
<organism evidence="4 5">
    <name type="scientific">Alloalcanivorax venustensis ISO4</name>
    <dbReference type="NCBI Taxonomy" id="1177184"/>
    <lineage>
        <taxon>Bacteria</taxon>
        <taxon>Pseudomonadati</taxon>
        <taxon>Pseudomonadota</taxon>
        <taxon>Gammaproteobacteria</taxon>
        <taxon>Oceanospirillales</taxon>
        <taxon>Alcanivoracaceae</taxon>
        <taxon>Alloalcanivorax</taxon>
    </lineage>
</organism>